<keyword evidence="3" id="KW-1185">Reference proteome</keyword>
<name>A0A060UXJ9_9PROT</name>
<reference evidence="1" key="2">
    <citation type="submission" date="2014-07" db="EMBL/GenBank/DDBJ databases">
        <title>Initial genome analysis of the psychrotolerant acidophile Acidithiobacillus ferrivorans CF27: insights into iron and sulfur oxidation pathways and into biofilm formation.</title>
        <authorList>
            <person name="Talla E."/>
            <person name="Hedrich S."/>
            <person name="Mangenot S."/>
            <person name="Ji B."/>
            <person name="Johnson D.B."/>
            <person name="Barbe V."/>
            <person name="Bonnefoy V."/>
        </authorList>
    </citation>
    <scope>NUCLEOTIDE SEQUENCE [LARGE SCALE GENOMIC DNA]</scope>
    <source>
        <strain evidence="1">CF27</strain>
    </source>
</reference>
<reference evidence="2 3" key="3">
    <citation type="submission" date="2017-03" db="EMBL/GenBank/DDBJ databases">
        <authorList>
            <person name="Regsiter A."/>
            <person name="William W."/>
        </authorList>
    </citation>
    <scope>NUCLEOTIDE SEQUENCE [LARGE SCALE GENOMIC DNA]</scope>
    <source>
        <strain evidence="2">PRJEB5721</strain>
    </source>
</reference>
<reference evidence="1" key="1">
    <citation type="submission" date="2014-03" db="EMBL/GenBank/DDBJ databases">
        <authorList>
            <person name="Genoscope - CEA"/>
        </authorList>
    </citation>
    <scope>NUCLEOTIDE SEQUENCE [LARGE SCALE GENOMIC DNA]</scope>
    <source>
        <strain evidence="1">CF27</strain>
    </source>
</reference>
<evidence type="ECO:0000313" key="2">
    <source>
        <dbReference type="EMBL" id="SMH67610.1"/>
    </source>
</evidence>
<organism evidence="1">
    <name type="scientific">Acidithiobacillus ferrivorans</name>
    <dbReference type="NCBI Taxonomy" id="160808"/>
    <lineage>
        <taxon>Bacteria</taxon>
        <taxon>Pseudomonadati</taxon>
        <taxon>Pseudomonadota</taxon>
        <taxon>Acidithiobacillia</taxon>
        <taxon>Acidithiobacillales</taxon>
        <taxon>Acidithiobacillaceae</taxon>
        <taxon>Acidithiobacillus</taxon>
    </lineage>
</organism>
<dbReference type="AlphaFoldDB" id="A0A060UXJ9"/>
<dbReference type="RefSeq" id="WP_035194186.1">
    <property type="nucleotide sequence ID" value="NZ_CCCS020000049.1"/>
</dbReference>
<dbReference type="EMBL" id="CCCS020000049">
    <property type="protein sequence ID" value="CDQ11249.1"/>
    <property type="molecule type" value="Genomic_DNA"/>
</dbReference>
<sequence length="75" mass="8312">MYLIIQTLMNTDKQAMRLPGRVLSRVIAGRFFVVAGADHFDLFTVDAHGLPCRLDDAGKFASASAAYRQARRLAK</sequence>
<dbReference type="Proteomes" id="UP000193925">
    <property type="component" value="Chromosome AFERRI"/>
</dbReference>
<accession>A0A060UXJ9</accession>
<evidence type="ECO:0000313" key="1">
    <source>
        <dbReference type="EMBL" id="CDQ11249.1"/>
    </source>
</evidence>
<evidence type="ECO:0000313" key="3">
    <source>
        <dbReference type="Proteomes" id="UP000193925"/>
    </source>
</evidence>
<dbReference type="EMBL" id="LT841305">
    <property type="protein sequence ID" value="SMH67610.1"/>
    <property type="molecule type" value="Genomic_DNA"/>
</dbReference>
<gene>
    <name evidence="2" type="ORF">AFERRI_50812</name>
    <name evidence="1" type="ORF">AFERRI_530144</name>
</gene>
<proteinExistence type="predicted"/>
<protein>
    <submittedName>
        <fullName evidence="1">Uncharacterized protein</fullName>
    </submittedName>
</protein>